<dbReference type="Proteomes" id="UP000355283">
    <property type="component" value="Unassembled WGS sequence"/>
</dbReference>
<dbReference type="InterPro" id="IPR037050">
    <property type="entry name" value="DUF1254_sf"/>
</dbReference>
<dbReference type="PANTHER" id="PTHR36509:SF2">
    <property type="entry name" value="BLL3101 PROTEIN"/>
    <property type="match status" value="1"/>
</dbReference>
<dbReference type="OrthoDB" id="2018906at2759"/>
<dbReference type="InterPro" id="IPR010679">
    <property type="entry name" value="DUF1254"/>
</dbReference>
<evidence type="ECO:0000313" key="6">
    <source>
        <dbReference type="Proteomes" id="UP000355283"/>
    </source>
</evidence>
<dbReference type="Pfam" id="PF06742">
    <property type="entry name" value="DUF1214"/>
    <property type="match status" value="1"/>
</dbReference>
<evidence type="ECO:0000259" key="4">
    <source>
        <dbReference type="Pfam" id="PF06863"/>
    </source>
</evidence>
<keyword evidence="6" id="KW-1185">Reference proteome</keyword>
<dbReference type="SUPFAM" id="SSF160935">
    <property type="entry name" value="VPA0735-like"/>
    <property type="match status" value="1"/>
</dbReference>
<dbReference type="Gene3D" id="2.60.40.1610">
    <property type="entry name" value="Domain of unknown function DUF1254"/>
    <property type="match status" value="1"/>
</dbReference>
<dbReference type="AlphaFoldDB" id="A0A4D9DAT5"/>
<reference evidence="5 6" key="1">
    <citation type="submission" date="2019-01" db="EMBL/GenBank/DDBJ databases">
        <title>Nuclear Genome Assembly of the Microalgal Biofuel strain Nannochloropsis salina CCMP1776.</title>
        <authorList>
            <person name="Hovde B."/>
        </authorList>
    </citation>
    <scope>NUCLEOTIDE SEQUENCE [LARGE SCALE GENOMIC DNA]</scope>
    <source>
        <strain evidence="5 6">CCMP1776</strain>
    </source>
</reference>
<evidence type="ECO:0000256" key="2">
    <source>
        <dbReference type="SAM" id="SignalP"/>
    </source>
</evidence>
<dbReference type="EMBL" id="SDOX01000005">
    <property type="protein sequence ID" value="TFJ87487.1"/>
    <property type="molecule type" value="Genomic_DNA"/>
</dbReference>
<proteinExistence type="predicted"/>
<feature type="region of interest" description="Disordered" evidence="1">
    <location>
        <begin position="494"/>
        <end position="518"/>
    </location>
</feature>
<evidence type="ECO:0000256" key="1">
    <source>
        <dbReference type="SAM" id="MobiDB-lite"/>
    </source>
</evidence>
<feature type="chain" id="PRO_5020035003" description="DUF1254 domain-containing protein" evidence="2">
    <location>
        <begin position="31"/>
        <end position="518"/>
    </location>
</feature>
<name>A0A4D9DAT5_9STRA</name>
<evidence type="ECO:0000259" key="3">
    <source>
        <dbReference type="Pfam" id="PF06742"/>
    </source>
</evidence>
<dbReference type="InterPro" id="IPR010621">
    <property type="entry name" value="DUF1214"/>
</dbReference>
<feature type="signal peptide" evidence="2">
    <location>
        <begin position="1"/>
        <end position="30"/>
    </location>
</feature>
<protein>
    <recommendedName>
        <fullName evidence="7">DUF1254 domain-containing protein</fullName>
    </recommendedName>
</protein>
<organism evidence="5 6">
    <name type="scientific">Nannochloropsis salina CCMP1776</name>
    <dbReference type="NCBI Taxonomy" id="1027361"/>
    <lineage>
        <taxon>Eukaryota</taxon>
        <taxon>Sar</taxon>
        <taxon>Stramenopiles</taxon>
        <taxon>Ochrophyta</taxon>
        <taxon>Eustigmatophyceae</taxon>
        <taxon>Eustigmatales</taxon>
        <taxon>Monodopsidaceae</taxon>
        <taxon>Microchloropsis</taxon>
        <taxon>Microchloropsis salina</taxon>
    </lineage>
</organism>
<dbReference type="Pfam" id="PF06863">
    <property type="entry name" value="DUF1254"/>
    <property type="match status" value="1"/>
</dbReference>
<dbReference type="PANTHER" id="PTHR36509">
    <property type="entry name" value="BLL3101 PROTEIN"/>
    <property type="match status" value="1"/>
</dbReference>
<evidence type="ECO:0000313" key="5">
    <source>
        <dbReference type="EMBL" id="TFJ87487.1"/>
    </source>
</evidence>
<feature type="domain" description="DUF1254" evidence="4">
    <location>
        <begin position="70"/>
        <end position="207"/>
    </location>
</feature>
<evidence type="ECO:0008006" key="7">
    <source>
        <dbReference type="Google" id="ProtNLM"/>
    </source>
</evidence>
<sequence length="518" mass="56706">MLPSALFRTASGLVVTAALSLLAGAPGASALSAFDAQNLTRTGYIYTYPTMLTYRQMYADIISRGPPYHFNQFFIQDKLPDAKSTARNANVDFLTATAWLDTRDNPIVLTVPQPDKKNRYMSVQVTHLKGYETDYVGTRMSGMKGVSAFYYIQSPATKLKTDPGGMFKNILYSDSDFTRVQARVGPITGPADVAAAKELLAKFKVTPLPDFLLPQIGPDTTLTPKPTTPLPAFYKWNDSLLKGGDDLEWINFLNWALPYVKIHKGNETKFIEDMAPLGVKAGQYVDFSEPTLFPPKILLAMQKGVKEGYDFMYDPANAAIFAGTDKLEEGYFDVLNYEQHAVCSVIGENGVFTPSAWETEAFAKDFPDALPGDSYILKFDKNKIPGVNQEGAGFWSVTAYSLPGRTLVPNALDRYSIQSTDPNLKFNNDGSLEIFLQTDPPGQGKEGNWLPTPAAGPFSYVLRIYGPGGNAKPVSEWKTPLQPDAISPIAIRAASGGPAPMKDTDALPVQPSKRALRV</sequence>
<dbReference type="Gene3D" id="2.60.120.600">
    <property type="entry name" value="Domain of unknown function DUF1214, C-terminal domain"/>
    <property type="match status" value="1"/>
</dbReference>
<feature type="domain" description="DUF1214" evidence="3">
    <location>
        <begin position="373"/>
        <end position="467"/>
    </location>
</feature>
<dbReference type="InterPro" id="IPR037049">
    <property type="entry name" value="DUF1214_C_sf"/>
</dbReference>
<comment type="caution">
    <text evidence="5">The sequence shown here is derived from an EMBL/GenBank/DDBJ whole genome shotgun (WGS) entry which is preliminary data.</text>
</comment>
<gene>
    <name evidence="5" type="ORF">NSK_000839</name>
</gene>
<keyword evidence="2" id="KW-0732">Signal</keyword>
<accession>A0A4D9DAT5</accession>